<dbReference type="Pfam" id="PF00005">
    <property type="entry name" value="ABC_tran"/>
    <property type="match status" value="1"/>
</dbReference>
<evidence type="ECO:0000256" key="6">
    <source>
        <dbReference type="ARBA" id="ARBA00023136"/>
    </source>
</evidence>
<feature type="transmembrane region" description="Helical" evidence="7">
    <location>
        <begin position="93"/>
        <end position="114"/>
    </location>
</feature>
<dbReference type="CDD" id="cd03251">
    <property type="entry name" value="ABCC_MsbA"/>
    <property type="match status" value="1"/>
</dbReference>
<dbReference type="InterPro" id="IPR036640">
    <property type="entry name" value="ABC1_TM_sf"/>
</dbReference>
<dbReference type="InterPro" id="IPR039421">
    <property type="entry name" value="Type_1_exporter"/>
</dbReference>
<dbReference type="Gene3D" id="3.40.50.300">
    <property type="entry name" value="P-loop containing nucleotide triphosphate hydrolases"/>
    <property type="match status" value="1"/>
</dbReference>
<dbReference type="Pfam" id="PF00664">
    <property type="entry name" value="ABC_membrane"/>
    <property type="match status" value="1"/>
</dbReference>
<name>R5VCK5_9BACT</name>
<feature type="domain" description="ABC transporter" evidence="8">
    <location>
        <begin position="375"/>
        <end position="609"/>
    </location>
</feature>
<keyword evidence="5 7" id="KW-1133">Transmembrane helix</keyword>
<gene>
    <name evidence="10" type="ORF">BN536_00671</name>
</gene>
<dbReference type="CDD" id="cd18552">
    <property type="entry name" value="ABC_6TM_MsbA_like"/>
    <property type="match status" value="1"/>
</dbReference>
<dbReference type="PROSITE" id="PS50929">
    <property type="entry name" value="ABC_TM1F"/>
    <property type="match status" value="1"/>
</dbReference>
<keyword evidence="2 7" id="KW-0812">Transmembrane</keyword>
<protein>
    <submittedName>
        <fullName evidence="10">ABC transporter</fullName>
    </submittedName>
</protein>
<evidence type="ECO:0000256" key="7">
    <source>
        <dbReference type="SAM" id="Phobius"/>
    </source>
</evidence>
<dbReference type="AlphaFoldDB" id="R5VCK5"/>
<dbReference type="PROSITE" id="PS00211">
    <property type="entry name" value="ABC_TRANSPORTER_1"/>
    <property type="match status" value="1"/>
</dbReference>
<dbReference type="GO" id="GO:0015421">
    <property type="term" value="F:ABC-type oligopeptide transporter activity"/>
    <property type="evidence" value="ECO:0007669"/>
    <property type="project" value="TreeGrafter"/>
</dbReference>
<dbReference type="Proteomes" id="UP000018372">
    <property type="component" value="Unassembled WGS sequence"/>
</dbReference>
<dbReference type="SUPFAM" id="SSF90123">
    <property type="entry name" value="ABC transporter transmembrane region"/>
    <property type="match status" value="1"/>
</dbReference>
<dbReference type="SUPFAM" id="SSF52540">
    <property type="entry name" value="P-loop containing nucleoside triphosphate hydrolases"/>
    <property type="match status" value="1"/>
</dbReference>
<evidence type="ECO:0000313" key="10">
    <source>
        <dbReference type="EMBL" id="CCZ88363.1"/>
    </source>
</evidence>
<organism evidence="10 11">
    <name type="scientific">Phocaeicola plebeius CAG:211</name>
    <dbReference type="NCBI Taxonomy" id="1263052"/>
    <lineage>
        <taxon>Bacteria</taxon>
        <taxon>Pseudomonadati</taxon>
        <taxon>Bacteroidota</taxon>
        <taxon>Bacteroidia</taxon>
        <taxon>Bacteroidales</taxon>
        <taxon>Bacteroidaceae</taxon>
        <taxon>Phocaeicola</taxon>
    </lineage>
</organism>
<evidence type="ECO:0000313" key="11">
    <source>
        <dbReference type="Proteomes" id="UP000018372"/>
    </source>
</evidence>
<accession>R5VCK5</accession>
<keyword evidence="4" id="KW-0067">ATP-binding</keyword>
<comment type="subcellular location">
    <subcellularLocation>
        <location evidence="1">Cell membrane</location>
        <topology evidence="1">Multi-pass membrane protein</topology>
    </subcellularLocation>
</comment>
<evidence type="ECO:0000256" key="1">
    <source>
        <dbReference type="ARBA" id="ARBA00004651"/>
    </source>
</evidence>
<evidence type="ECO:0000259" key="8">
    <source>
        <dbReference type="PROSITE" id="PS50893"/>
    </source>
</evidence>
<dbReference type="InterPro" id="IPR027417">
    <property type="entry name" value="P-loop_NTPase"/>
</dbReference>
<dbReference type="GO" id="GO:0005524">
    <property type="term" value="F:ATP binding"/>
    <property type="evidence" value="ECO:0007669"/>
    <property type="project" value="UniProtKB-KW"/>
</dbReference>
<feature type="transmembrane region" description="Helical" evidence="7">
    <location>
        <begin position="310"/>
        <end position="329"/>
    </location>
</feature>
<dbReference type="PANTHER" id="PTHR43394:SF1">
    <property type="entry name" value="ATP-BINDING CASSETTE SUB-FAMILY B MEMBER 10, MITOCHONDRIAL"/>
    <property type="match status" value="1"/>
</dbReference>
<feature type="transmembrane region" description="Helical" evidence="7">
    <location>
        <begin position="20"/>
        <end position="49"/>
    </location>
</feature>
<dbReference type="InterPro" id="IPR017871">
    <property type="entry name" value="ABC_transporter-like_CS"/>
</dbReference>
<dbReference type="PANTHER" id="PTHR43394">
    <property type="entry name" value="ATP-DEPENDENT PERMEASE MDL1, MITOCHONDRIAL"/>
    <property type="match status" value="1"/>
</dbReference>
<dbReference type="Gene3D" id="1.20.1560.10">
    <property type="entry name" value="ABC transporter type 1, transmembrane domain"/>
    <property type="match status" value="1"/>
</dbReference>
<dbReference type="FunFam" id="3.40.50.300:FF:000218">
    <property type="entry name" value="Multidrug ABC transporter ATP-binding protein"/>
    <property type="match status" value="1"/>
</dbReference>
<evidence type="ECO:0000256" key="4">
    <source>
        <dbReference type="ARBA" id="ARBA00022840"/>
    </source>
</evidence>
<evidence type="ECO:0000256" key="5">
    <source>
        <dbReference type="ARBA" id="ARBA00022989"/>
    </source>
</evidence>
<sequence length="612" mass="68915">MMKEFFQLMRRFVAPYKKFLGWSILLNVLSAVFNIFSFSLLIPILNILFKTGENRSVYQLIEWGSADFKEVATNNFYYYTTQLIDSFGPATTLLFLGLFLAGMTLLKTACYFGSSAIMIPLRTGVVRDIRILVYKKVVSLPLGFFSEERKGDIIARMSGDVNEVETSITSSLDMLLKNPILIISYFATLIVTSWQLTLFTIIVLPTMGWVMGKVGRALKRQSLDAQNRWSDTMSQLEETLGGLRIIKAFIAEKKMTARFEKCCNDYRDAVNKVAIRQSSAHPMSEFLGTLLIVAVLWFGGSLILSNHSSINASTFIFYMVILYSVINPLKEFSKASYNIPRGLASMERIDKILKAENTIQDPVHPQPLKEVKEKIEFKDISFSYDQKKEILKHINLTVEKGKTVALVGQSGSGKSTLVDLLPRYHDVQQGEITIDGTNIKEVAIHDLRSLIGNVNQEAILFNDTFFNNIAFGVEGATMEQVVEAAKIANAHDFIMEKPEGYNTNIGDRGSKLSGGQRQRISIARAILKNPPILILDEATSALDTESERLVQEALERLMKTRTTIAIAHRLSTIKNADEICVLYEGEIVERGTHDELIQKNGYYKRLHDMQSL</sequence>
<dbReference type="InterPro" id="IPR003593">
    <property type="entry name" value="AAA+_ATPase"/>
</dbReference>
<evidence type="ECO:0000256" key="2">
    <source>
        <dbReference type="ARBA" id="ARBA00022692"/>
    </source>
</evidence>
<dbReference type="InterPro" id="IPR011527">
    <property type="entry name" value="ABC1_TM_dom"/>
</dbReference>
<proteinExistence type="predicted"/>
<feature type="domain" description="ABC transmembrane type-1" evidence="9">
    <location>
        <begin position="22"/>
        <end position="341"/>
    </location>
</feature>
<feature type="transmembrane region" description="Helical" evidence="7">
    <location>
        <begin position="182"/>
        <end position="210"/>
    </location>
</feature>
<dbReference type="PROSITE" id="PS50893">
    <property type="entry name" value="ABC_TRANSPORTER_2"/>
    <property type="match status" value="1"/>
</dbReference>
<dbReference type="InterPro" id="IPR003439">
    <property type="entry name" value="ABC_transporter-like_ATP-bd"/>
</dbReference>
<dbReference type="SMART" id="SM00382">
    <property type="entry name" value="AAA"/>
    <property type="match status" value="1"/>
</dbReference>
<dbReference type="GO" id="GO:0016887">
    <property type="term" value="F:ATP hydrolysis activity"/>
    <property type="evidence" value="ECO:0007669"/>
    <property type="project" value="InterPro"/>
</dbReference>
<evidence type="ECO:0000259" key="9">
    <source>
        <dbReference type="PROSITE" id="PS50929"/>
    </source>
</evidence>
<keyword evidence="6 7" id="KW-0472">Membrane</keyword>
<reference evidence="10" key="1">
    <citation type="submission" date="2012-11" db="EMBL/GenBank/DDBJ databases">
        <title>Dependencies among metagenomic species, viruses, plasmids and units of genetic variation.</title>
        <authorList>
            <person name="Nielsen H.B."/>
            <person name="Almeida M."/>
            <person name="Juncker A.S."/>
            <person name="Rasmussen S."/>
            <person name="Li J."/>
            <person name="Sunagawa S."/>
            <person name="Plichta D."/>
            <person name="Gautier L."/>
            <person name="Le Chatelier E."/>
            <person name="Peletier E."/>
            <person name="Bonde I."/>
            <person name="Nielsen T."/>
            <person name="Manichanh C."/>
            <person name="Arumugam M."/>
            <person name="Batto J."/>
            <person name="Santos M.B.Q.D."/>
            <person name="Blom N."/>
            <person name="Borruel N."/>
            <person name="Burgdorf K.S."/>
            <person name="Boumezbeur F."/>
            <person name="Casellas F."/>
            <person name="Dore J."/>
            <person name="Guarner F."/>
            <person name="Hansen T."/>
            <person name="Hildebrand F."/>
            <person name="Kaas R.S."/>
            <person name="Kennedy S."/>
            <person name="Kristiansen K."/>
            <person name="Kultima J.R."/>
            <person name="Leonard P."/>
            <person name="Levenez F."/>
            <person name="Lund O."/>
            <person name="Moumen B."/>
            <person name="Le Paslier D."/>
            <person name="Pons N."/>
            <person name="Pedersen O."/>
            <person name="Prifti E."/>
            <person name="Qin J."/>
            <person name="Raes J."/>
            <person name="Tap J."/>
            <person name="Tims S."/>
            <person name="Ussery D.W."/>
            <person name="Yamada T."/>
            <person name="MetaHit consortium"/>
            <person name="Renault P."/>
            <person name="Sicheritz-Ponten T."/>
            <person name="Bork P."/>
            <person name="Wang J."/>
            <person name="Brunak S."/>
            <person name="Ehrlich S.D."/>
        </authorList>
    </citation>
    <scope>NUCLEOTIDE SEQUENCE [LARGE SCALE GENOMIC DNA]</scope>
</reference>
<keyword evidence="3" id="KW-0547">Nucleotide-binding</keyword>
<dbReference type="EMBL" id="CBAT010000232">
    <property type="protein sequence ID" value="CCZ88363.1"/>
    <property type="molecule type" value="Genomic_DNA"/>
</dbReference>
<evidence type="ECO:0000256" key="3">
    <source>
        <dbReference type="ARBA" id="ARBA00022741"/>
    </source>
</evidence>
<dbReference type="GO" id="GO:0005886">
    <property type="term" value="C:plasma membrane"/>
    <property type="evidence" value="ECO:0007669"/>
    <property type="project" value="UniProtKB-SubCell"/>
</dbReference>
<feature type="transmembrane region" description="Helical" evidence="7">
    <location>
        <begin position="286"/>
        <end position="304"/>
    </location>
</feature>
<comment type="caution">
    <text evidence="10">The sequence shown here is derived from an EMBL/GenBank/DDBJ whole genome shotgun (WGS) entry which is preliminary data.</text>
</comment>